<evidence type="ECO:0000256" key="1">
    <source>
        <dbReference type="SAM" id="Phobius"/>
    </source>
</evidence>
<keyword evidence="1" id="KW-0812">Transmembrane</keyword>
<evidence type="ECO:0000313" key="4">
    <source>
        <dbReference type="Proteomes" id="UP000813444"/>
    </source>
</evidence>
<feature type="transmembrane region" description="Helical" evidence="1">
    <location>
        <begin position="26"/>
        <end position="49"/>
    </location>
</feature>
<sequence length="73" mass="8244">MTIISLIPLALLSLLLDPGSLTSSHLVISCLMWLDSLFWVSVGVLYRLLYVKKTTNGHFAFLRHRRIKGSICN</sequence>
<keyword evidence="2" id="KW-0732">Signal</keyword>
<keyword evidence="1" id="KW-1133">Transmembrane helix</keyword>
<comment type="caution">
    <text evidence="3">The sequence shown here is derived from an EMBL/GenBank/DDBJ whole genome shotgun (WGS) entry which is preliminary data.</text>
</comment>
<accession>A0A8K0SN74</accession>
<gene>
    <name evidence="3" type="ORF">B0I35DRAFT_74809</name>
</gene>
<keyword evidence="1" id="KW-0472">Membrane</keyword>
<feature type="chain" id="PRO_5035443872" evidence="2">
    <location>
        <begin position="23"/>
        <end position="73"/>
    </location>
</feature>
<name>A0A8K0SN74_9HYPO</name>
<dbReference type="Proteomes" id="UP000813444">
    <property type="component" value="Unassembled WGS sequence"/>
</dbReference>
<dbReference type="AlphaFoldDB" id="A0A8K0SN74"/>
<evidence type="ECO:0000313" key="3">
    <source>
        <dbReference type="EMBL" id="KAH7310482.1"/>
    </source>
</evidence>
<organism evidence="3 4">
    <name type="scientific">Stachybotrys elegans</name>
    <dbReference type="NCBI Taxonomy" id="80388"/>
    <lineage>
        <taxon>Eukaryota</taxon>
        <taxon>Fungi</taxon>
        <taxon>Dikarya</taxon>
        <taxon>Ascomycota</taxon>
        <taxon>Pezizomycotina</taxon>
        <taxon>Sordariomycetes</taxon>
        <taxon>Hypocreomycetidae</taxon>
        <taxon>Hypocreales</taxon>
        <taxon>Stachybotryaceae</taxon>
        <taxon>Stachybotrys</taxon>
    </lineage>
</organism>
<proteinExistence type="predicted"/>
<dbReference type="EMBL" id="JAGPNK010000012">
    <property type="protein sequence ID" value="KAH7310482.1"/>
    <property type="molecule type" value="Genomic_DNA"/>
</dbReference>
<protein>
    <submittedName>
        <fullName evidence="3">Uncharacterized protein</fullName>
    </submittedName>
</protein>
<reference evidence="3" key="1">
    <citation type="journal article" date="2021" name="Nat. Commun.">
        <title>Genetic determinants of endophytism in the Arabidopsis root mycobiome.</title>
        <authorList>
            <person name="Mesny F."/>
            <person name="Miyauchi S."/>
            <person name="Thiergart T."/>
            <person name="Pickel B."/>
            <person name="Atanasova L."/>
            <person name="Karlsson M."/>
            <person name="Huettel B."/>
            <person name="Barry K.W."/>
            <person name="Haridas S."/>
            <person name="Chen C."/>
            <person name="Bauer D."/>
            <person name="Andreopoulos W."/>
            <person name="Pangilinan J."/>
            <person name="LaButti K."/>
            <person name="Riley R."/>
            <person name="Lipzen A."/>
            <person name="Clum A."/>
            <person name="Drula E."/>
            <person name="Henrissat B."/>
            <person name="Kohler A."/>
            <person name="Grigoriev I.V."/>
            <person name="Martin F.M."/>
            <person name="Hacquard S."/>
        </authorList>
    </citation>
    <scope>NUCLEOTIDE SEQUENCE</scope>
    <source>
        <strain evidence="3">MPI-CAGE-CH-0235</strain>
    </source>
</reference>
<evidence type="ECO:0000256" key="2">
    <source>
        <dbReference type="SAM" id="SignalP"/>
    </source>
</evidence>
<feature type="signal peptide" evidence="2">
    <location>
        <begin position="1"/>
        <end position="22"/>
    </location>
</feature>
<keyword evidence="4" id="KW-1185">Reference proteome</keyword>